<evidence type="ECO:0000313" key="4">
    <source>
        <dbReference type="WBParaSite" id="nRc.2.0.1.t21061-RA"/>
    </source>
</evidence>
<comment type="similarity">
    <text evidence="1">Belongs to the E3 ubiquitin-protein ligase UBR1-like family.</text>
</comment>
<dbReference type="OMA" id="NHARCCT"/>
<dbReference type="Proteomes" id="UP000887565">
    <property type="component" value="Unplaced"/>
</dbReference>
<dbReference type="GO" id="GO:0005737">
    <property type="term" value="C:cytoplasm"/>
    <property type="evidence" value="ECO:0007669"/>
    <property type="project" value="TreeGrafter"/>
</dbReference>
<dbReference type="PANTHER" id="PTHR21497">
    <property type="entry name" value="UBIQUITIN LIGASE E3 ALPHA-RELATED"/>
    <property type="match status" value="1"/>
</dbReference>
<dbReference type="PANTHER" id="PTHR21497:SF24">
    <property type="entry name" value="E3 UBIQUITIN-PROTEIN LIGASE UBR1"/>
    <property type="match status" value="1"/>
</dbReference>
<evidence type="ECO:0000256" key="1">
    <source>
        <dbReference type="RuleBase" id="RU366018"/>
    </source>
</evidence>
<dbReference type="GO" id="GO:0071596">
    <property type="term" value="P:ubiquitin-dependent protein catabolic process via the N-end rule pathway"/>
    <property type="evidence" value="ECO:0007669"/>
    <property type="project" value="UniProtKB-UniRule"/>
</dbReference>
<dbReference type="GO" id="GO:0061630">
    <property type="term" value="F:ubiquitin protein ligase activity"/>
    <property type="evidence" value="ECO:0007669"/>
    <property type="project" value="UniProtKB-UniRule"/>
</dbReference>
<keyword evidence="3" id="KW-1185">Reference proteome</keyword>
<keyword evidence="1" id="KW-0863">Zinc-finger</keyword>
<evidence type="ECO:0000313" key="3">
    <source>
        <dbReference type="Proteomes" id="UP000887565"/>
    </source>
</evidence>
<evidence type="ECO:0000259" key="2">
    <source>
        <dbReference type="Pfam" id="PF18995"/>
    </source>
</evidence>
<feature type="domain" description="E3 ubiquitin-protein ligase UBR-like C-terminal" evidence="2">
    <location>
        <begin position="15"/>
        <end position="102"/>
    </location>
</feature>
<protein>
    <recommendedName>
        <fullName evidence="1">E3 ubiquitin-protein ligase</fullName>
        <ecNumber evidence="1">2.3.2.27</ecNumber>
    </recommendedName>
</protein>
<name>A0A915J3R4_ROMCU</name>
<organism evidence="3 4">
    <name type="scientific">Romanomermis culicivorax</name>
    <name type="common">Nematode worm</name>
    <dbReference type="NCBI Taxonomy" id="13658"/>
    <lineage>
        <taxon>Eukaryota</taxon>
        <taxon>Metazoa</taxon>
        <taxon>Ecdysozoa</taxon>
        <taxon>Nematoda</taxon>
        <taxon>Enoplea</taxon>
        <taxon>Dorylaimia</taxon>
        <taxon>Mermithida</taxon>
        <taxon>Mermithoidea</taxon>
        <taxon>Mermithidae</taxon>
        <taxon>Romanomermis</taxon>
    </lineage>
</organism>
<dbReference type="GO" id="GO:0016567">
    <property type="term" value="P:protein ubiquitination"/>
    <property type="evidence" value="ECO:0007669"/>
    <property type="project" value="UniProtKB-UniRule"/>
</dbReference>
<reference evidence="4" key="1">
    <citation type="submission" date="2022-11" db="UniProtKB">
        <authorList>
            <consortium name="WormBaseParasite"/>
        </authorList>
    </citation>
    <scope>IDENTIFICATION</scope>
</reference>
<accession>A0A915J3R4</accession>
<keyword evidence="1" id="KW-0862">Zinc</keyword>
<dbReference type="EC" id="2.3.2.27" evidence="1"/>
<dbReference type="GO" id="GO:0000151">
    <property type="term" value="C:ubiquitin ligase complex"/>
    <property type="evidence" value="ECO:0007669"/>
    <property type="project" value="TreeGrafter"/>
</dbReference>
<sequence>WISHPRFILLISTKNFVRQPVEANNLIDLPENYCEMINRTAKFKCPSLVTDDSRHPAVCLACGCILCSQAYCCQVTLESTGDQIGACTNHARCCTFGKGVFL</sequence>
<dbReference type="AlphaFoldDB" id="A0A915J3R4"/>
<dbReference type="InterPro" id="IPR039164">
    <property type="entry name" value="UBR1-like"/>
</dbReference>
<keyword evidence="1" id="KW-0479">Metal-binding</keyword>
<comment type="pathway">
    <text evidence="1">Protein modification; protein ubiquitination.</text>
</comment>
<comment type="function">
    <text evidence="1">Ubiquitin ligase protein which is a component of the N-end rule pathway. Recognizes and binds to proteins bearing specific N-terminal residues that are destabilizing according to the N-end rule, leading to their ubiquitination and subsequent degradation.</text>
</comment>
<dbReference type="GO" id="GO:0008270">
    <property type="term" value="F:zinc ion binding"/>
    <property type="evidence" value="ECO:0007669"/>
    <property type="project" value="UniProtKB-UniRule"/>
</dbReference>
<dbReference type="Pfam" id="PF18995">
    <property type="entry name" value="PRT6_C"/>
    <property type="match status" value="1"/>
</dbReference>
<dbReference type="WBParaSite" id="nRc.2.0.1.t21061-RA">
    <property type="protein sequence ID" value="nRc.2.0.1.t21061-RA"/>
    <property type="gene ID" value="nRc.2.0.1.g21061"/>
</dbReference>
<keyword evidence="1" id="KW-0833">Ubl conjugation pathway</keyword>
<comment type="catalytic activity">
    <reaction evidence="1">
        <text>S-ubiquitinyl-[E2 ubiquitin-conjugating enzyme]-L-cysteine + [acceptor protein]-L-lysine = [E2 ubiquitin-conjugating enzyme]-L-cysteine + N(6)-ubiquitinyl-[acceptor protein]-L-lysine.</text>
        <dbReference type="EC" id="2.3.2.27"/>
    </reaction>
</comment>
<keyword evidence="1" id="KW-0808">Transferase</keyword>
<dbReference type="InterPro" id="IPR044046">
    <property type="entry name" value="E3_ligase_UBR-like_C"/>
</dbReference>
<proteinExistence type="inferred from homology"/>